<dbReference type="AlphaFoldDB" id="A0A8E2QFN4"/>
<proteinExistence type="inferred from homology"/>
<dbReference type="EMBL" id="POUK01000002">
    <property type="protein sequence ID" value="PNF77085.1"/>
    <property type="molecule type" value="Genomic_DNA"/>
</dbReference>
<accession>A0A8E2QFN4</accession>
<feature type="signal peptide" evidence="3">
    <location>
        <begin position="1"/>
        <end position="20"/>
    </location>
</feature>
<dbReference type="Proteomes" id="UP000235881">
    <property type="component" value="Unassembled WGS sequence"/>
</dbReference>
<comment type="similarity">
    <text evidence="1">Belongs to the bacterial solute-binding protein 3 family.</text>
</comment>
<comment type="caution">
    <text evidence="5">The sequence shown here is derived from an EMBL/GenBank/DDBJ whole genome shotgun (WGS) entry which is preliminary data.</text>
</comment>
<evidence type="ECO:0000259" key="4">
    <source>
        <dbReference type="SMART" id="SM00062"/>
    </source>
</evidence>
<gene>
    <name evidence="5" type="ORF">CXK95_05205</name>
</gene>
<sequence length="261" mass="28688">MKVSFLFIALLLASHFPAHADALVQPRLIVGYAEFAPVIYSDAQQRARGPMADLTRRVAQRAGYRAQFRALPSARLYAALQNGNIDMWVGTPGKPELAAHTLESRQTLGHAQLNLYFRPDTPAPRLPEGLSGQGVIVIGGHSYWPAVTQLLHDPALKVRLLRTSNHESALQMLRYRRADFLLDYGLSIDLMRERLQLDELPYVPIGATPIHFIVSRHTRDSAAVLAALEKAYAELREAGEDVSVTGAASAPATARVVLPAR</sequence>
<dbReference type="RefSeq" id="WP_102827841.1">
    <property type="nucleotide sequence ID" value="NZ_CP065721.1"/>
</dbReference>
<name>A0A8E2QFN4_9GAMM</name>
<keyword evidence="6" id="KW-1185">Reference proteome</keyword>
<feature type="chain" id="PRO_5034830579" evidence="3">
    <location>
        <begin position="21"/>
        <end position="261"/>
    </location>
</feature>
<reference evidence="5 6" key="1">
    <citation type="submission" date="2018-01" db="EMBL/GenBank/DDBJ databases">
        <title>Denitrification phenotypes of diverse strains of Pseudomonas stutzeri.</title>
        <authorList>
            <person name="Milligan D.A."/>
            <person name="Bergaust L."/>
            <person name="Bakken L.R."/>
            <person name="Frostegard A."/>
        </authorList>
    </citation>
    <scope>NUCLEOTIDE SEQUENCE [LARGE SCALE GENOMIC DNA]</scope>
    <source>
        <strain evidence="5 6">DSM 50238</strain>
    </source>
</reference>
<dbReference type="PANTHER" id="PTHR35936:SF6">
    <property type="entry name" value="AMINO ACID ABC TRANSPORTER SUBSTRATE-BINDING PAAT FAMILY PROTEIN"/>
    <property type="match status" value="1"/>
</dbReference>
<dbReference type="SMART" id="SM00062">
    <property type="entry name" value="PBPb"/>
    <property type="match status" value="1"/>
</dbReference>
<feature type="domain" description="Solute-binding protein family 3/N-terminal" evidence="4">
    <location>
        <begin position="27"/>
        <end position="241"/>
    </location>
</feature>
<evidence type="ECO:0000313" key="5">
    <source>
        <dbReference type="EMBL" id="PNF77085.1"/>
    </source>
</evidence>
<dbReference type="Pfam" id="PF00497">
    <property type="entry name" value="SBP_bac_3"/>
    <property type="match status" value="1"/>
</dbReference>
<evidence type="ECO:0000313" key="6">
    <source>
        <dbReference type="Proteomes" id="UP000235881"/>
    </source>
</evidence>
<organism evidence="5 6">
    <name type="scientific">Stutzerimonas degradans</name>
    <dbReference type="NCBI Taxonomy" id="2968968"/>
    <lineage>
        <taxon>Bacteria</taxon>
        <taxon>Pseudomonadati</taxon>
        <taxon>Pseudomonadota</taxon>
        <taxon>Gammaproteobacteria</taxon>
        <taxon>Pseudomonadales</taxon>
        <taxon>Pseudomonadaceae</taxon>
        <taxon>Stutzerimonas</taxon>
    </lineage>
</organism>
<dbReference type="Gene3D" id="3.40.190.10">
    <property type="entry name" value="Periplasmic binding protein-like II"/>
    <property type="match status" value="2"/>
</dbReference>
<protein>
    <submittedName>
        <fullName evidence="5">Bifunctional lytic transglycosylase/amino acid ABC transporter substrate-binding protein</fullName>
    </submittedName>
</protein>
<dbReference type="SUPFAM" id="SSF53850">
    <property type="entry name" value="Periplasmic binding protein-like II"/>
    <property type="match status" value="1"/>
</dbReference>
<keyword evidence="2 3" id="KW-0732">Signal</keyword>
<dbReference type="InterPro" id="IPR001638">
    <property type="entry name" value="Solute-binding_3/MltF_N"/>
</dbReference>
<evidence type="ECO:0000256" key="3">
    <source>
        <dbReference type="SAM" id="SignalP"/>
    </source>
</evidence>
<dbReference type="PANTHER" id="PTHR35936">
    <property type="entry name" value="MEMBRANE-BOUND LYTIC MUREIN TRANSGLYCOSYLASE F"/>
    <property type="match status" value="1"/>
</dbReference>
<evidence type="ECO:0000256" key="2">
    <source>
        <dbReference type="ARBA" id="ARBA00022729"/>
    </source>
</evidence>
<evidence type="ECO:0000256" key="1">
    <source>
        <dbReference type="ARBA" id="ARBA00010333"/>
    </source>
</evidence>